<organism evidence="1 2">
    <name type="scientific">Botrimarina mediterranea</name>
    <dbReference type="NCBI Taxonomy" id="2528022"/>
    <lineage>
        <taxon>Bacteria</taxon>
        <taxon>Pseudomonadati</taxon>
        <taxon>Planctomycetota</taxon>
        <taxon>Planctomycetia</taxon>
        <taxon>Pirellulales</taxon>
        <taxon>Lacipirellulaceae</taxon>
        <taxon>Botrimarina</taxon>
    </lineage>
</organism>
<keyword evidence="2" id="KW-1185">Reference proteome</keyword>
<reference evidence="1 2" key="1">
    <citation type="submission" date="2019-02" db="EMBL/GenBank/DDBJ databases">
        <title>Deep-cultivation of Planctomycetes and their phenomic and genomic characterization uncovers novel biology.</title>
        <authorList>
            <person name="Wiegand S."/>
            <person name="Jogler M."/>
            <person name="Boedeker C."/>
            <person name="Pinto D."/>
            <person name="Vollmers J."/>
            <person name="Rivas-Marin E."/>
            <person name="Kohn T."/>
            <person name="Peeters S.H."/>
            <person name="Heuer A."/>
            <person name="Rast P."/>
            <person name="Oberbeckmann S."/>
            <person name="Bunk B."/>
            <person name="Jeske O."/>
            <person name="Meyerdierks A."/>
            <person name="Storesund J.E."/>
            <person name="Kallscheuer N."/>
            <person name="Luecker S."/>
            <person name="Lage O.M."/>
            <person name="Pohl T."/>
            <person name="Merkel B.J."/>
            <person name="Hornburger P."/>
            <person name="Mueller R.-W."/>
            <person name="Bruemmer F."/>
            <person name="Labrenz M."/>
            <person name="Spormann A.M."/>
            <person name="Op den Camp H."/>
            <person name="Overmann J."/>
            <person name="Amann R."/>
            <person name="Jetten M.S.M."/>
            <person name="Mascher T."/>
            <person name="Medema M.H."/>
            <person name="Devos D.P."/>
            <person name="Kaster A.-K."/>
            <person name="Ovreas L."/>
            <person name="Rohde M."/>
            <person name="Galperin M.Y."/>
            <person name="Jogler C."/>
        </authorList>
    </citation>
    <scope>NUCLEOTIDE SEQUENCE [LARGE SCALE GENOMIC DNA]</scope>
    <source>
        <strain evidence="1 2">Spa11</strain>
    </source>
</reference>
<accession>A0A518KDR9</accession>
<dbReference type="RefSeq" id="WP_197529544.1">
    <property type="nucleotide sequence ID" value="NZ_CP036349.1"/>
</dbReference>
<evidence type="ECO:0000313" key="2">
    <source>
        <dbReference type="Proteomes" id="UP000316426"/>
    </source>
</evidence>
<dbReference type="AlphaFoldDB" id="A0A518KDR9"/>
<gene>
    <name evidence="1" type="ORF">Spa11_41660</name>
</gene>
<name>A0A518KDR9_9BACT</name>
<dbReference type="EMBL" id="CP036349">
    <property type="protein sequence ID" value="QDV75943.1"/>
    <property type="molecule type" value="Genomic_DNA"/>
</dbReference>
<protein>
    <submittedName>
        <fullName evidence="1">Uncharacterized protein</fullName>
    </submittedName>
</protein>
<proteinExistence type="predicted"/>
<sequence>MGFLKSFFNNVFDDSDLPNGGGVATATASLASSFEAVSERELEAHLAVSRYGKFELTDAIRPSFGLEVVPRQGFRHDTYRDEDSRSDVPVLMASATKSQLIDTFMELLEPLGPVVDVVLETSHTCSGGGHTDLYREHIDMPILQSILWDFEDLLLNDGCTGVAVLNPRLPQEVQLDEHKLLIVYGNELSAYENILIDHHVDCDEQLRFITEAEHVHSTTERYVEQFEELKMRLGMDGCL</sequence>
<dbReference type="KEGG" id="bmei:Spa11_41660"/>
<evidence type="ECO:0000313" key="1">
    <source>
        <dbReference type="EMBL" id="QDV75943.1"/>
    </source>
</evidence>
<dbReference type="Proteomes" id="UP000316426">
    <property type="component" value="Chromosome"/>
</dbReference>